<comment type="caution">
    <text evidence="3">The sequence shown here is derived from an EMBL/GenBank/DDBJ whole genome shotgun (WGS) entry which is preliminary data.</text>
</comment>
<dbReference type="EMBL" id="JAPFFF010000062">
    <property type="protein sequence ID" value="KAK8836979.1"/>
    <property type="molecule type" value="Genomic_DNA"/>
</dbReference>
<proteinExistence type="predicted"/>
<evidence type="ECO:0000256" key="2">
    <source>
        <dbReference type="SAM" id="MobiDB-lite"/>
    </source>
</evidence>
<dbReference type="InterPro" id="IPR032675">
    <property type="entry name" value="LRR_dom_sf"/>
</dbReference>
<accession>A0ABR2GSS3</accession>
<dbReference type="PANTHER" id="PTHR24373:SF370">
    <property type="entry name" value="FISH-LIPS, ISOFORM E"/>
    <property type="match status" value="1"/>
</dbReference>
<name>A0ABR2GSS3_9EUKA</name>
<gene>
    <name evidence="3" type="ORF">M9Y10_037015</name>
</gene>
<dbReference type="Gene3D" id="3.80.10.10">
    <property type="entry name" value="Ribonuclease Inhibitor"/>
    <property type="match status" value="2"/>
</dbReference>
<reference evidence="3 4" key="1">
    <citation type="submission" date="2024-04" db="EMBL/GenBank/DDBJ databases">
        <title>Tritrichomonas musculus Genome.</title>
        <authorList>
            <person name="Alves-Ferreira E."/>
            <person name="Grigg M."/>
            <person name="Lorenzi H."/>
            <person name="Galac M."/>
        </authorList>
    </citation>
    <scope>NUCLEOTIDE SEQUENCE [LARGE SCALE GENOMIC DNA]</scope>
    <source>
        <strain evidence="3 4">EAF2021</strain>
    </source>
</reference>
<dbReference type="Proteomes" id="UP001470230">
    <property type="component" value="Unassembled WGS sequence"/>
</dbReference>
<feature type="region of interest" description="Disordered" evidence="2">
    <location>
        <begin position="481"/>
        <end position="516"/>
    </location>
</feature>
<evidence type="ECO:0000313" key="3">
    <source>
        <dbReference type="EMBL" id="KAK8836979.1"/>
    </source>
</evidence>
<organism evidence="3 4">
    <name type="scientific">Tritrichomonas musculus</name>
    <dbReference type="NCBI Taxonomy" id="1915356"/>
    <lineage>
        <taxon>Eukaryota</taxon>
        <taxon>Metamonada</taxon>
        <taxon>Parabasalia</taxon>
        <taxon>Tritrichomonadida</taxon>
        <taxon>Tritrichomonadidae</taxon>
        <taxon>Tritrichomonas</taxon>
    </lineage>
</organism>
<keyword evidence="4" id="KW-1185">Reference proteome</keyword>
<dbReference type="InterPro" id="IPR050328">
    <property type="entry name" value="Dev_Immune_Receptor"/>
</dbReference>
<dbReference type="InterPro" id="IPR026906">
    <property type="entry name" value="LRR_5"/>
</dbReference>
<sequence length="702" mass="75571">MFLILSYLISLGVAEISYSGTTLTITNEQTIGASQVAEHKAATTLVITGTGPCTIQAKAFEGFTSLASISISGSDVSIGADSFTGCTAITTLVFHTNQLSIQEGAFASANMPTINYTGSSFESGMAKFISSRIKAFNIDVTGDCTFGLSAATSSYVEQINIKAASIQFVQDSFKNASGVELINLEAKQGITFGLTSFIGAEIKEIQCLAGQQISLVQDSFKGAKDIELVNLTTVQGITLGITCFNDASVGQLYMKAGQQISVVENALKNVTNFGLVHIETDQGFTAGITSFIDSTIHEVYIKAGGFVSFVQDCFRNTPDLKNLTVISNGGITFGITSFMNSNINEINIYSNNTVSFVQDSFQNCTNLTSLTIHSAADVSFGQDAFLDSQIEGLVIINNATNGAVYAADSNTVSFTAGSFRNCNELKSVDINTKGNVNIQSNAFTDSKYLTNLNVHADGKATVESGAFSGCSSLDNPNIDAPSKDVQDGAFENGYGDGKKKSHGSSSHKDNDDDLSSAKTLGNVDINTIYLGTSPNIVFDLNFASAFFRKVRKTFGHVIPAPDLVHSAIWVGNDKDANDNSVGAIFVYGRYFNKKNSPAYLEQDGAKAYVMTLRQFKERYPSISPMKLKAKNDMKLLDFINKVKESGNWGAKNYNWPTNNCQHFTAKLIEILGATRDAPNNDDWVELPKPVLNSLERNEKNKN</sequence>
<evidence type="ECO:0008006" key="5">
    <source>
        <dbReference type="Google" id="ProtNLM"/>
    </source>
</evidence>
<keyword evidence="1" id="KW-0732">Signal</keyword>
<evidence type="ECO:0000256" key="1">
    <source>
        <dbReference type="ARBA" id="ARBA00022729"/>
    </source>
</evidence>
<protein>
    <recommendedName>
        <fullName evidence="5">DUF4105 domain-containing protein</fullName>
    </recommendedName>
</protein>
<dbReference type="Pfam" id="PF13306">
    <property type="entry name" value="LRR_5"/>
    <property type="match status" value="3"/>
</dbReference>
<evidence type="ECO:0000313" key="4">
    <source>
        <dbReference type="Proteomes" id="UP001470230"/>
    </source>
</evidence>
<dbReference type="PANTHER" id="PTHR24373">
    <property type="entry name" value="SLIT RELATED LEUCINE-RICH REPEAT NEURONAL PROTEIN"/>
    <property type="match status" value="1"/>
</dbReference>
<dbReference type="SUPFAM" id="SSF52058">
    <property type="entry name" value="L domain-like"/>
    <property type="match status" value="1"/>
</dbReference>